<accession>A0ABY5PLT4</accession>
<feature type="domain" description="Thioesterase" evidence="3">
    <location>
        <begin position="78"/>
        <end position="155"/>
    </location>
</feature>
<dbReference type="CDD" id="cd03443">
    <property type="entry name" value="PaaI_thioesterase"/>
    <property type="match status" value="1"/>
</dbReference>
<dbReference type="PANTHER" id="PTHR21660">
    <property type="entry name" value="THIOESTERASE SUPERFAMILY MEMBER-RELATED"/>
    <property type="match status" value="1"/>
</dbReference>
<dbReference type="InterPro" id="IPR006683">
    <property type="entry name" value="Thioestr_dom"/>
</dbReference>
<dbReference type="InterPro" id="IPR003736">
    <property type="entry name" value="PAAI_dom"/>
</dbReference>
<dbReference type="SUPFAM" id="SSF54637">
    <property type="entry name" value="Thioesterase/thiol ester dehydrase-isomerase"/>
    <property type="match status" value="1"/>
</dbReference>
<name>A0ABY5PLT4_9ACTN</name>
<evidence type="ECO:0000256" key="2">
    <source>
        <dbReference type="ARBA" id="ARBA00022801"/>
    </source>
</evidence>
<reference evidence="5" key="1">
    <citation type="submission" date="2021-11" db="EMBL/GenBank/DDBJ databases">
        <title>Cultivation dependent microbiological survey of springs from the worlds oldest radium mine currently devoted to the extraction of radon-saturated water.</title>
        <authorList>
            <person name="Kapinusova G."/>
            <person name="Smrhova T."/>
            <person name="Strejcek M."/>
            <person name="Suman J."/>
            <person name="Jani K."/>
            <person name="Pajer P."/>
            <person name="Uhlik O."/>
        </authorList>
    </citation>
    <scope>NUCLEOTIDE SEQUENCE [LARGE SCALE GENOMIC DNA]</scope>
    <source>
        <strain evidence="5">J379</strain>
    </source>
</reference>
<sequence>MPDAPAPEPHRATVSFHEPGDVLPHLLGLDGLAYVEAVRDGKLPPDPLMEAMGITVVEAERGRVVMEAVPQRHHLNLGGIVHGGFLATILDATTGFALHSTLAAQSTAPHVAVAYQFLRAGLPGVRMRCEAHVLRTGTRLGHVRAELADENGRQLATAETTHAVLIVEGMDHMQAGPSA</sequence>
<dbReference type="InterPro" id="IPR039298">
    <property type="entry name" value="ACOT13"/>
</dbReference>
<keyword evidence="5" id="KW-1185">Reference proteome</keyword>
<dbReference type="Pfam" id="PF03061">
    <property type="entry name" value="4HBT"/>
    <property type="match status" value="1"/>
</dbReference>
<gene>
    <name evidence="4" type="ORF">LRS13_09095</name>
</gene>
<evidence type="ECO:0000313" key="4">
    <source>
        <dbReference type="EMBL" id="UUY05656.1"/>
    </source>
</evidence>
<dbReference type="NCBIfam" id="TIGR00369">
    <property type="entry name" value="unchar_dom_1"/>
    <property type="match status" value="1"/>
</dbReference>
<dbReference type="InterPro" id="IPR029069">
    <property type="entry name" value="HotDog_dom_sf"/>
</dbReference>
<evidence type="ECO:0000256" key="1">
    <source>
        <dbReference type="ARBA" id="ARBA00008324"/>
    </source>
</evidence>
<dbReference type="Gene3D" id="3.10.129.10">
    <property type="entry name" value="Hotdog Thioesterase"/>
    <property type="match status" value="1"/>
</dbReference>
<evidence type="ECO:0000259" key="3">
    <source>
        <dbReference type="Pfam" id="PF03061"/>
    </source>
</evidence>
<dbReference type="PANTHER" id="PTHR21660:SF1">
    <property type="entry name" value="ACYL-COENZYME A THIOESTERASE 13"/>
    <property type="match status" value="1"/>
</dbReference>
<protein>
    <submittedName>
        <fullName evidence="4">PaaI family thioesterase</fullName>
    </submittedName>
</protein>
<comment type="similarity">
    <text evidence="1">Belongs to the thioesterase PaaI family.</text>
</comment>
<keyword evidence="2" id="KW-0378">Hydrolase</keyword>
<dbReference type="RefSeq" id="WP_353866100.1">
    <property type="nucleotide sequence ID" value="NZ_CP088295.1"/>
</dbReference>
<dbReference type="Proteomes" id="UP001058860">
    <property type="component" value="Chromosome"/>
</dbReference>
<proteinExistence type="inferred from homology"/>
<organism evidence="4 5">
    <name type="scientific">Svornostia abyssi</name>
    <dbReference type="NCBI Taxonomy" id="2898438"/>
    <lineage>
        <taxon>Bacteria</taxon>
        <taxon>Bacillati</taxon>
        <taxon>Actinomycetota</taxon>
        <taxon>Thermoleophilia</taxon>
        <taxon>Solirubrobacterales</taxon>
        <taxon>Baekduiaceae</taxon>
        <taxon>Svornostia</taxon>
    </lineage>
</organism>
<dbReference type="EMBL" id="CP088295">
    <property type="protein sequence ID" value="UUY05656.1"/>
    <property type="molecule type" value="Genomic_DNA"/>
</dbReference>
<evidence type="ECO:0000313" key="5">
    <source>
        <dbReference type="Proteomes" id="UP001058860"/>
    </source>
</evidence>